<keyword evidence="1" id="KW-0479">Metal-binding</keyword>
<keyword evidence="4" id="KW-1185">Reference proteome</keyword>
<keyword evidence="1" id="KW-0863">Zinc-finger</keyword>
<comment type="caution">
    <text evidence="3">The sequence shown here is derived from an EMBL/GenBank/DDBJ whole genome shotgun (WGS) entry which is preliminary data.</text>
</comment>
<protein>
    <recommendedName>
        <fullName evidence="2">SWIM-type domain-containing protein</fullName>
    </recommendedName>
</protein>
<keyword evidence="1" id="KW-0862">Zinc</keyword>
<dbReference type="RefSeq" id="WP_203897732.1">
    <property type="nucleotide sequence ID" value="NZ_BOPF01000003.1"/>
</dbReference>
<sequence>MRPDLLALTPETLAALTNRGLVKRATKEVAAAPPELSEESAGESLGTVVAAFPDGPVATLPAGGLEAGGCTCGAGGVCRHIIGLVLAYQAASEIPAPPAEEFVDWSPGGFTDEALRERVGPRLFTRARRTFAAGYPARVRRPTAADPVPTVELGSATVRFLVPHDLGFVHTDAVAGVRDDVVALAVWAFRAADGCAPGQRDLRLDVGGPAVAAGGGDPLDSLERAVELATDVLRHGAVHTGPGIAAQVADVRRRLEADGLRWPQFTVLDLETQLAAYRERNARYRPELLAGYIAELHARRRATRGPGAASRTRVLGTDEAAETPLRRVRLDSLGCRVTATGDERRAEVFLAHADTATVLVLRREWTAEEDGPALAARRVGGTTLRSLAEGSVVTESAVRSASRAVRLGTSRVARTSVTVSGGWAHLPPALLANDFAALAAELDGLPPRVVRPRIAAELVRVLAVAEVRHVAYRPGEQRLDAVIADAHGATATVRATYSRVAPGALDALAAALDGAAGPLTHVSGTVRRSAGGLLLDPLGVAVGGGIVAPDLAVRAARELVTERDAAGPDRLTAALLSAGSLLADVAHHGLTHLPPSVAERAGRAAEDLAAVGLRRVAAALTAFRQRLGDDEPPVREWVDAHLRVETALDLC</sequence>
<proteinExistence type="predicted"/>
<evidence type="ECO:0000256" key="1">
    <source>
        <dbReference type="PROSITE-ProRule" id="PRU00325"/>
    </source>
</evidence>
<evidence type="ECO:0000313" key="3">
    <source>
        <dbReference type="EMBL" id="GIJ44162.1"/>
    </source>
</evidence>
<dbReference type="AlphaFoldDB" id="A0A8J3YGV3"/>
<feature type="domain" description="SWIM-type" evidence="2">
    <location>
        <begin position="55"/>
        <end position="89"/>
    </location>
</feature>
<dbReference type="InterPro" id="IPR007527">
    <property type="entry name" value="Znf_SWIM"/>
</dbReference>
<dbReference type="GO" id="GO:0008270">
    <property type="term" value="F:zinc ion binding"/>
    <property type="evidence" value="ECO:0007669"/>
    <property type="project" value="UniProtKB-KW"/>
</dbReference>
<dbReference type="PROSITE" id="PS50966">
    <property type="entry name" value="ZF_SWIM"/>
    <property type="match status" value="1"/>
</dbReference>
<evidence type="ECO:0000313" key="4">
    <source>
        <dbReference type="Proteomes" id="UP000619260"/>
    </source>
</evidence>
<reference evidence="3" key="1">
    <citation type="submission" date="2021-01" db="EMBL/GenBank/DDBJ databases">
        <title>Whole genome shotgun sequence of Virgisporangium aliadipatigenens NBRC 105644.</title>
        <authorList>
            <person name="Komaki H."/>
            <person name="Tamura T."/>
        </authorList>
    </citation>
    <scope>NUCLEOTIDE SEQUENCE</scope>
    <source>
        <strain evidence="3">NBRC 105644</strain>
    </source>
</reference>
<accession>A0A8J3YGV3</accession>
<dbReference type="EMBL" id="BOPF01000003">
    <property type="protein sequence ID" value="GIJ44162.1"/>
    <property type="molecule type" value="Genomic_DNA"/>
</dbReference>
<organism evidence="3 4">
    <name type="scientific">Virgisporangium aliadipatigenens</name>
    <dbReference type="NCBI Taxonomy" id="741659"/>
    <lineage>
        <taxon>Bacteria</taxon>
        <taxon>Bacillati</taxon>
        <taxon>Actinomycetota</taxon>
        <taxon>Actinomycetes</taxon>
        <taxon>Micromonosporales</taxon>
        <taxon>Micromonosporaceae</taxon>
        <taxon>Virgisporangium</taxon>
    </lineage>
</organism>
<dbReference type="Proteomes" id="UP000619260">
    <property type="component" value="Unassembled WGS sequence"/>
</dbReference>
<gene>
    <name evidence="3" type="ORF">Val02_10480</name>
</gene>
<name>A0A8J3YGV3_9ACTN</name>
<evidence type="ECO:0000259" key="2">
    <source>
        <dbReference type="PROSITE" id="PS50966"/>
    </source>
</evidence>